<dbReference type="PANTHER" id="PTHR33908">
    <property type="entry name" value="MANNOSYLTRANSFERASE YKCB-RELATED"/>
    <property type="match status" value="1"/>
</dbReference>
<dbReference type="PATRIC" id="fig|1324957.4.peg.500"/>
<dbReference type="GO" id="GO:0005886">
    <property type="term" value="C:plasma membrane"/>
    <property type="evidence" value="ECO:0007669"/>
    <property type="project" value="UniProtKB-SubCell"/>
</dbReference>
<dbReference type="OrthoDB" id="157326at2157"/>
<evidence type="ECO:0000313" key="11">
    <source>
        <dbReference type="Proteomes" id="UP000017840"/>
    </source>
</evidence>
<evidence type="ECO:0000256" key="3">
    <source>
        <dbReference type="ARBA" id="ARBA00022676"/>
    </source>
</evidence>
<feature type="transmembrane region" description="Helical" evidence="8">
    <location>
        <begin position="237"/>
        <end position="260"/>
    </location>
</feature>
<feature type="transmembrane region" description="Helical" evidence="8">
    <location>
        <begin position="382"/>
        <end position="402"/>
    </location>
</feature>
<keyword evidence="4" id="KW-0808">Transferase</keyword>
<organism evidence="10 11">
    <name type="scientific">Candidatus Halobonum tyrrellensis G22</name>
    <dbReference type="NCBI Taxonomy" id="1324957"/>
    <lineage>
        <taxon>Archaea</taxon>
        <taxon>Methanobacteriati</taxon>
        <taxon>Methanobacteriota</taxon>
        <taxon>Stenosarchaea group</taxon>
        <taxon>Halobacteria</taxon>
        <taxon>Halobacteriales</taxon>
        <taxon>Haloferacaceae</taxon>
        <taxon>Candidatus Halobonum</taxon>
    </lineage>
</organism>
<keyword evidence="2" id="KW-1003">Cell membrane</keyword>
<dbReference type="Pfam" id="PF25230">
    <property type="entry name" value="DUF7846"/>
    <property type="match status" value="1"/>
</dbReference>
<reference evidence="10 11" key="1">
    <citation type="journal article" date="2013" name="Genome Announc.">
        <title>Draft Genome Sequence of 'Candidatus Halobonum tyrrellensis' Strain G22, Isolated from the Hypersaline Waters of Lake Tyrrell, Australia.</title>
        <authorList>
            <person name="Ugalde J.A."/>
            <person name="Narasingarao P."/>
            <person name="Kuo S."/>
            <person name="Podell S."/>
            <person name="Allen E.E."/>
        </authorList>
    </citation>
    <scope>NUCLEOTIDE SEQUENCE [LARGE SCALE GENOMIC DNA]</scope>
    <source>
        <strain evidence="10 11">G22</strain>
    </source>
</reference>
<feature type="transmembrane region" description="Helical" evidence="8">
    <location>
        <begin position="127"/>
        <end position="144"/>
    </location>
</feature>
<feature type="transmembrane region" description="Helical" evidence="8">
    <location>
        <begin position="198"/>
        <end position="217"/>
    </location>
</feature>
<dbReference type="PANTHER" id="PTHR33908:SF11">
    <property type="entry name" value="MEMBRANE PROTEIN"/>
    <property type="match status" value="1"/>
</dbReference>
<evidence type="ECO:0000259" key="9">
    <source>
        <dbReference type="Pfam" id="PF25230"/>
    </source>
</evidence>
<keyword evidence="6 8" id="KW-1133">Transmembrane helix</keyword>
<comment type="caution">
    <text evidence="10">The sequence shown here is derived from an EMBL/GenBank/DDBJ whole genome shotgun (WGS) entry which is preliminary data.</text>
</comment>
<feature type="transmembrane region" description="Helical" evidence="8">
    <location>
        <begin position="102"/>
        <end position="120"/>
    </location>
</feature>
<proteinExistence type="predicted"/>
<feature type="transmembrane region" description="Helical" evidence="8">
    <location>
        <begin position="175"/>
        <end position="192"/>
    </location>
</feature>
<dbReference type="GO" id="GO:0016763">
    <property type="term" value="F:pentosyltransferase activity"/>
    <property type="evidence" value="ECO:0007669"/>
    <property type="project" value="TreeGrafter"/>
</dbReference>
<protein>
    <recommendedName>
        <fullName evidence="9">DUF7846 domain-containing protein</fullName>
    </recommendedName>
</protein>
<evidence type="ECO:0000256" key="5">
    <source>
        <dbReference type="ARBA" id="ARBA00022692"/>
    </source>
</evidence>
<evidence type="ECO:0000256" key="8">
    <source>
        <dbReference type="SAM" id="Phobius"/>
    </source>
</evidence>
<gene>
    <name evidence="10" type="ORF">K933_02461</name>
</gene>
<feature type="domain" description="DUF7846" evidence="9">
    <location>
        <begin position="471"/>
        <end position="644"/>
    </location>
</feature>
<feature type="transmembrane region" description="Helical" evidence="8">
    <location>
        <begin position="310"/>
        <end position="330"/>
    </location>
</feature>
<evidence type="ECO:0000256" key="2">
    <source>
        <dbReference type="ARBA" id="ARBA00022475"/>
    </source>
</evidence>
<feature type="transmembrane region" description="Helical" evidence="8">
    <location>
        <begin position="422"/>
        <end position="443"/>
    </location>
</feature>
<sequence length="692" mass="71743">MRRGWSSRLDAPRTATLALCALAGAVALAVATLVFPYRSINHDEAVYLQQAALLLDGRLFLRPPVEDAFRPWFFVGEGDRLYPKYAPIPAAVFALGRLAGGYPLALAAVAATTVGLTAALGRELFDARVGLLAGVMLVASPLFLVQSGVFLPYATTTALNLGFALAYLRAERRGSLAAAAAAGAVVGLAFFARPYTALLFALPFVAHACWTLGRSGAHRAVLPRTDDASGTPDRALVVRRLATAGLGTAGVATALGYNLLVTGDPLVFPYQAFAPRDGVGFGAREILGHQVEYTVRLALRSNVLVLRRLFADWVVAGPVGTALAVVGVAASARRTRERPRRALLAALFLTVPLGNVAFWGNFNLLGSLASPTDGLIHYLGPYYHYDLLVPVAVFGANGALLVGGRVRHAVGSRAPPAHARRVALAALVVSATAFGAVAATTAAEPLARNDRASDELAAAYAPVADGGSDDAVVFLPTPYGPWLNHPFQALRNDPGFDGPTVYALGGTNELAVAEAYPSRSLFRYVYAGTWAPTDDSTVEAAVVPVDRVAGERLELDATVPVPSGARDVTLRVATDGGAAYYVASPEAGALPVTLVVDDGAVRASGAGVSPVANGTDRLTVGGRDEVTVEIHVTTGASAGVTYRLALPVEREGGTLRALSPTRERCAVPTRCVPVGVGGGAGGFEATLSNGTA</sequence>
<keyword evidence="3" id="KW-0328">Glycosyltransferase</keyword>
<dbReference type="InterPro" id="IPR057168">
    <property type="entry name" value="DUF7846"/>
</dbReference>
<keyword evidence="5 8" id="KW-0812">Transmembrane</keyword>
<evidence type="ECO:0000256" key="6">
    <source>
        <dbReference type="ARBA" id="ARBA00022989"/>
    </source>
</evidence>
<dbReference type="GO" id="GO:0008610">
    <property type="term" value="P:lipid biosynthetic process"/>
    <property type="evidence" value="ECO:0007669"/>
    <property type="project" value="UniProtKB-ARBA"/>
</dbReference>
<dbReference type="InterPro" id="IPR050297">
    <property type="entry name" value="LipidA_mod_glycosyltrf_83"/>
</dbReference>
<dbReference type="EMBL" id="ASGZ01000005">
    <property type="protein sequence ID" value="ESP89809.1"/>
    <property type="molecule type" value="Genomic_DNA"/>
</dbReference>
<evidence type="ECO:0000256" key="4">
    <source>
        <dbReference type="ARBA" id="ARBA00022679"/>
    </source>
</evidence>
<dbReference type="AlphaFoldDB" id="V4HPI9"/>
<keyword evidence="11" id="KW-1185">Reference proteome</keyword>
<dbReference type="Proteomes" id="UP000017840">
    <property type="component" value="Unassembled WGS sequence"/>
</dbReference>
<evidence type="ECO:0000313" key="10">
    <source>
        <dbReference type="EMBL" id="ESP89809.1"/>
    </source>
</evidence>
<comment type="subcellular location">
    <subcellularLocation>
        <location evidence="1">Cell membrane</location>
        <topology evidence="1">Multi-pass membrane protein</topology>
    </subcellularLocation>
</comment>
<keyword evidence="7 8" id="KW-0472">Membrane</keyword>
<dbReference type="RefSeq" id="WP_023393084.1">
    <property type="nucleotide sequence ID" value="NZ_ASGZ01000005.1"/>
</dbReference>
<dbReference type="eggNOG" id="arCOG04615">
    <property type="taxonomic scope" value="Archaea"/>
</dbReference>
<name>V4HPI9_9EURY</name>
<accession>V4HPI9</accession>
<evidence type="ECO:0000256" key="1">
    <source>
        <dbReference type="ARBA" id="ARBA00004651"/>
    </source>
</evidence>
<dbReference type="STRING" id="1324957.K933_02461"/>
<feature type="transmembrane region" description="Helical" evidence="8">
    <location>
        <begin position="342"/>
        <end position="362"/>
    </location>
</feature>
<evidence type="ECO:0000256" key="7">
    <source>
        <dbReference type="ARBA" id="ARBA00023136"/>
    </source>
</evidence>